<evidence type="ECO:0000256" key="2">
    <source>
        <dbReference type="SAM" id="SignalP"/>
    </source>
</evidence>
<proteinExistence type="predicted"/>
<feature type="chain" id="PRO_5045073142" description="PEP-CTERM protein-sorting domain-containing protein" evidence="2">
    <location>
        <begin position="25"/>
        <end position="264"/>
    </location>
</feature>
<feature type="signal peptide" evidence="2">
    <location>
        <begin position="1"/>
        <end position="24"/>
    </location>
</feature>
<sequence length="264" mass="28101">MNTHHFKNLIVAHLLAGLALSATAQTTVVDFTSIDSSSGEAADSTTASGSTWNFTTDYLIEDPSLVPGESNKAVSGGVQMTWAGALSNDFQIRVASEELRVQIRHTGAATAEGAFIWNQADFLNGYDTGTLSMSAGDSMSLDITTVTTAGASSEIRFVVNNGGTYYVSNTSTTNTSGSFTISDLSTETWATMSTDDTYSFGSFSSVAMTDIQGVGYYFDLSTTAGEGNFRLDVNDFKYTVVPEASSFGLLFGLLSFCFVLKRRV</sequence>
<gene>
    <name evidence="3" type="ORF">SH580_04785</name>
</gene>
<evidence type="ECO:0000313" key="4">
    <source>
        <dbReference type="Proteomes" id="UP001324993"/>
    </source>
</evidence>
<organism evidence="3 4">
    <name type="scientific">Coraliomargarita algicola</name>
    <dbReference type="NCBI Taxonomy" id="3092156"/>
    <lineage>
        <taxon>Bacteria</taxon>
        <taxon>Pseudomonadati</taxon>
        <taxon>Verrucomicrobiota</taxon>
        <taxon>Opitutia</taxon>
        <taxon>Puniceicoccales</taxon>
        <taxon>Coraliomargaritaceae</taxon>
        <taxon>Coraliomargarita</taxon>
    </lineage>
</organism>
<dbReference type="RefSeq" id="WP_319833874.1">
    <property type="nucleotide sequence ID" value="NZ_CP138858.1"/>
</dbReference>
<name>A0ABZ0RLR0_9BACT</name>
<keyword evidence="1" id="KW-0472">Membrane</keyword>
<feature type="transmembrane region" description="Helical" evidence="1">
    <location>
        <begin position="240"/>
        <end position="260"/>
    </location>
</feature>
<keyword evidence="1" id="KW-1133">Transmembrane helix</keyword>
<evidence type="ECO:0008006" key="5">
    <source>
        <dbReference type="Google" id="ProtNLM"/>
    </source>
</evidence>
<dbReference type="EMBL" id="CP138858">
    <property type="protein sequence ID" value="WPJ97022.1"/>
    <property type="molecule type" value="Genomic_DNA"/>
</dbReference>
<evidence type="ECO:0000256" key="1">
    <source>
        <dbReference type="SAM" id="Phobius"/>
    </source>
</evidence>
<reference evidence="3 4" key="1">
    <citation type="submission" date="2023-11" db="EMBL/GenBank/DDBJ databases">
        <title>Coraliomargarita sp. nov., isolated from marine algae.</title>
        <authorList>
            <person name="Lee J.K."/>
            <person name="Baek J.H."/>
            <person name="Kim J.M."/>
            <person name="Choi D.G."/>
            <person name="Jeon C.O."/>
        </authorList>
    </citation>
    <scope>NUCLEOTIDE SEQUENCE [LARGE SCALE GENOMIC DNA]</scope>
    <source>
        <strain evidence="3 4">J2-16</strain>
    </source>
</reference>
<dbReference type="Proteomes" id="UP001324993">
    <property type="component" value="Chromosome"/>
</dbReference>
<keyword evidence="4" id="KW-1185">Reference proteome</keyword>
<keyword evidence="2" id="KW-0732">Signal</keyword>
<protein>
    <recommendedName>
        <fullName evidence="5">PEP-CTERM protein-sorting domain-containing protein</fullName>
    </recommendedName>
</protein>
<accession>A0ABZ0RLR0</accession>
<keyword evidence="1" id="KW-0812">Transmembrane</keyword>
<evidence type="ECO:0000313" key="3">
    <source>
        <dbReference type="EMBL" id="WPJ97022.1"/>
    </source>
</evidence>